<comment type="caution">
    <text evidence="1">The sequence shown here is derived from an EMBL/GenBank/DDBJ whole genome shotgun (WGS) entry which is preliminary data.</text>
</comment>
<evidence type="ECO:0000313" key="1">
    <source>
        <dbReference type="EMBL" id="MDQ8195109.1"/>
    </source>
</evidence>
<accession>A0ABU1AKC8</accession>
<dbReference type="InterPro" id="IPR025048">
    <property type="entry name" value="DUF3987"/>
</dbReference>
<sequence length="359" mass="40308">MPVEIPLMVGLASIAISAGPGIEIQSGNRRATRANLFVLLGVSSGIGKSEVFKDLLGPVFRFEEALHQWWDETPCVKARAGEELLKAKISGMRSEIRRLYSGGTMRLFEMLQRAERARMACEGYRTPPCLVADDSTSEALAQIMHRSYESIATVSADARYFLKRLGTPDTKEESFFLKGYSGDLALTNRVSRNAVRLRRPCLTTLLLTQRDAHAKFVERTLRNRSGLLPRFLHACIGHADTKLPLIDGRTIPRIQRDYAEMHQAILKAYRFERTSAIVEASKQARGYLQEIEQHCRATAMTDESIRGEVLRRRAEQAWRVSLCLHLARHGNTAALHPLELPDAQSAAAIVERFTQIPQI</sequence>
<dbReference type="Proteomes" id="UP001243717">
    <property type="component" value="Unassembled WGS sequence"/>
</dbReference>
<dbReference type="EMBL" id="JARXIC010000018">
    <property type="protein sequence ID" value="MDQ8195109.1"/>
    <property type="molecule type" value="Genomic_DNA"/>
</dbReference>
<organism evidence="1 2">
    <name type="scientific">Thalassobacterium sedimentorum</name>
    <dbReference type="NCBI Taxonomy" id="3041258"/>
    <lineage>
        <taxon>Bacteria</taxon>
        <taxon>Pseudomonadati</taxon>
        <taxon>Verrucomicrobiota</taxon>
        <taxon>Opitutia</taxon>
        <taxon>Puniceicoccales</taxon>
        <taxon>Coraliomargaritaceae</taxon>
        <taxon>Thalassobacterium</taxon>
    </lineage>
</organism>
<gene>
    <name evidence="1" type="ORF">QEH59_11780</name>
</gene>
<dbReference type="Pfam" id="PF13148">
    <property type="entry name" value="DUF3987"/>
    <property type="match status" value="1"/>
</dbReference>
<evidence type="ECO:0000313" key="2">
    <source>
        <dbReference type="Proteomes" id="UP001243717"/>
    </source>
</evidence>
<protein>
    <submittedName>
        <fullName evidence="1">DUF3987 domain-containing protein</fullName>
    </submittedName>
</protein>
<name>A0ABU1AKC8_9BACT</name>
<proteinExistence type="predicted"/>
<keyword evidence="2" id="KW-1185">Reference proteome</keyword>
<reference evidence="1 2" key="1">
    <citation type="submission" date="2023-04" db="EMBL/GenBank/DDBJ databases">
        <title>A novel bacteria isolated from coastal sediment.</title>
        <authorList>
            <person name="Liu X.-J."/>
            <person name="Du Z.-J."/>
        </authorList>
    </citation>
    <scope>NUCLEOTIDE SEQUENCE [LARGE SCALE GENOMIC DNA]</scope>
    <source>
        <strain evidence="1 2">SDUM461004</strain>
    </source>
</reference>